<dbReference type="EMBL" id="JASPKZ010003413">
    <property type="protein sequence ID" value="KAJ9593703.1"/>
    <property type="molecule type" value="Genomic_DNA"/>
</dbReference>
<evidence type="ECO:0000313" key="2">
    <source>
        <dbReference type="EMBL" id="KAJ9593703.1"/>
    </source>
</evidence>
<feature type="region of interest" description="Disordered" evidence="1">
    <location>
        <begin position="262"/>
        <end position="374"/>
    </location>
</feature>
<protein>
    <submittedName>
        <fullName evidence="2">Uncharacterized protein</fullName>
    </submittedName>
</protein>
<feature type="region of interest" description="Disordered" evidence="1">
    <location>
        <begin position="88"/>
        <end position="115"/>
    </location>
</feature>
<organism evidence="2 3">
    <name type="scientific">Diploptera punctata</name>
    <name type="common">Pacific beetle cockroach</name>
    <dbReference type="NCBI Taxonomy" id="6984"/>
    <lineage>
        <taxon>Eukaryota</taxon>
        <taxon>Metazoa</taxon>
        <taxon>Ecdysozoa</taxon>
        <taxon>Arthropoda</taxon>
        <taxon>Hexapoda</taxon>
        <taxon>Insecta</taxon>
        <taxon>Pterygota</taxon>
        <taxon>Neoptera</taxon>
        <taxon>Polyneoptera</taxon>
        <taxon>Dictyoptera</taxon>
        <taxon>Blattodea</taxon>
        <taxon>Blaberoidea</taxon>
        <taxon>Blaberidae</taxon>
        <taxon>Diplopterinae</taxon>
        <taxon>Diploptera</taxon>
    </lineage>
</organism>
<proteinExistence type="predicted"/>
<feature type="region of interest" description="Disordered" evidence="1">
    <location>
        <begin position="219"/>
        <end position="248"/>
    </location>
</feature>
<feature type="region of interest" description="Disordered" evidence="1">
    <location>
        <begin position="191"/>
        <end position="210"/>
    </location>
</feature>
<feature type="compositionally biased region" description="Basic and acidic residues" evidence="1">
    <location>
        <begin position="21"/>
        <end position="41"/>
    </location>
</feature>
<reference evidence="2" key="2">
    <citation type="submission" date="2023-05" db="EMBL/GenBank/DDBJ databases">
        <authorList>
            <person name="Fouks B."/>
        </authorList>
    </citation>
    <scope>NUCLEOTIDE SEQUENCE</scope>
    <source>
        <strain evidence="2">Stay&amp;Tobe</strain>
        <tissue evidence="2">Testes</tissue>
    </source>
</reference>
<feature type="compositionally biased region" description="Polar residues" evidence="1">
    <location>
        <begin position="319"/>
        <end position="335"/>
    </location>
</feature>
<name>A0AAD8A7D8_DIPPU</name>
<evidence type="ECO:0000256" key="1">
    <source>
        <dbReference type="SAM" id="MobiDB-lite"/>
    </source>
</evidence>
<sequence>MEPTKLQNNDFQEQTKNVSPHHAEGMRRDNESIDDFEHLEPESSPVKEFQGLSSQTKVDKQPILEPEAAPDNGASLVNPIATDYSFLPSSKLEHPTEDQKMGQVGDGNFISSSTTGTLLDSESSLFKSSDLPEKTAFSQPSSNLLADLSYNPDTKQDVHQFFGGEKLQSEFESDLNKLSSQKLLSQSFMDTEREKVLEGPSATSHGDDLNKLMADVDYLKSEKKSNEPDSDPYIHSTDTTSLPEDIKQHDLFLDSDTILEPSKSDIKLKGKATDEFGSSKSSLSAHDDEFHDDIYSQDDKPEKKTEPDVKPSAVEPEHTTSTTIPEPVKQFSSVIEPSLKPEPVPSSIPMQEKLSENPVPPEIPAKSKAVEDDNDLDEIKPIQLFQYMGLDVG</sequence>
<accession>A0AAD8A7D8</accession>
<feature type="compositionally biased region" description="Basic and acidic residues" evidence="1">
    <location>
        <begin position="285"/>
        <end position="309"/>
    </location>
</feature>
<dbReference type="AlphaFoldDB" id="A0AAD8A7D8"/>
<feature type="compositionally biased region" description="Basic and acidic residues" evidence="1">
    <location>
        <begin position="91"/>
        <end position="100"/>
    </location>
</feature>
<feature type="non-terminal residue" evidence="2">
    <location>
        <position position="393"/>
    </location>
</feature>
<feature type="compositionally biased region" description="Polar residues" evidence="1">
    <location>
        <begin position="1"/>
        <end position="18"/>
    </location>
</feature>
<feature type="compositionally biased region" description="Basic and acidic residues" evidence="1">
    <location>
        <begin position="262"/>
        <end position="274"/>
    </location>
</feature>
<dbReference type="Proteomes" id="UP001233999">
    <property type="component" value="Unassembled WGS sequence"/>
</dbReference>
<comment type="caution">
    <text evidence="2">The sequence shown here is derived from an EMBL/GenBank/DDBJ whole genome shotgun (WGS) entry which is preliminary data.</text>
</comment>
<feature type="region of interest" description="Disordered" evidence="1">
    <location>
        <begin position="1"/>
        <end position="76"/>
    </location>
</feature>
<gene>
    <name evidence="2" type="ORF">L9F63_014751</name>
</gene>
<reference evidence="2" key="1">
    <citation type="journal article" date="2023" name="IScience">
        <title>Live-bearing cockroach genome reveals convergent evolutionary mechanisms linked to viviparity in insects and beyond.</title>
        <authorList>
            <person name="Fouks B."/>
            <person name="Harrison M.C."/>
            <person name="Mikhailova A.A."/>
            <person name="Marchal E."/>
            <person name="English S."/>
            <person name="Carruthers M."/>
            <person name="Jennings E.C."/>
            <person name="Chiamaka E.L."/>
            <person name="Frigard R.A."/>
            <person name="Pippel M."/>
            <person name="Attardo G.M."/>
            <person name="Benoit J.B."/>
            <person name="Bornberg-Bauer E."/>
            <person name="Tobe S.S."/>
        </authorList>
    </citation>
    <scope>NUCLEOTIDE SEQUENCE</scope>
    <source>
        <strain evidence="2">Stay&amp;Tobe</strain>
    </source>
</reference>
<evidence type="ECO:0000313" key="3">
    <source>
        <dbReference type="Proteomes" id="UP001233999"/>
    </source>
</evidence>
<keyword evidence="3" id="KW-1185">Reference proteome</keyword>